<dbReference type="PANTHER" id="PTHR24412">
    <property type="entry name" value="KELCH PROTEIN"/>
    <property type="match status" value="1"/>
</dbReference>
<dbReference type="SMART" id="SM00875">
    <property type="entry name" value="BACK"/>
    <property type="match status" value="1"/>
</dbReference>
<dbReference type="FunFam" id="1.25.40.420:FF:000001">
    <property type="entry name" value="Kelch-like family member 12"/>
    <property type="match status" value="1"/>
</dbReference>
<dbReference type="InterPro" id="IPR011705">
    <property type="entry name" value="BACK"/>
</dbReference>
<dbReference type="EnsemblMetazoa" id="XM_001945745.5">
    <property type="protein sequence ID" value="XP_001945780.1"/>
    <property type="gene ID" value="LOC100168925"/>
</dbReference>
<dbReference type="Gene3D" id="3.30.710.10">
    <property type="entry name" value="Potassium Channel Kv1.1, Chain A"/>
    <property type="match status" value="1"/>
</dbReference>
<name>A0A8R1VZT1_ACYPI</name>
<dbReference type="Proteomes" id="UP000007819">
    <property type="component" value="Chromosome A1"/>
</dbReference>
<keyword evidence="1" id="KW-0880">Kelch repeat</keyword>
<evidence type="ECO:0000256" key="3">
    <source>
        <dbReference type="ARBA" id="ARBA00023203"/>
    </source>
</evidence>
<keyword evidence="6" id="KW-1185">Reference proteome</keyword>
<reference evidence="6" key="1">
    <citation type="submission" date="2010-06" db="EMBL/GenBank/DDBJ databases">
        <authorList>
            <person name="Jiang H."/>
            <person name="Abraham K."/>
            <person name="Ali S."/>
            <person name="Alsbrooks S.L."/>
            <person name="Anim B.N."/>
            <person name="Anosike U.S."/>
            <person name="Attaway T."/>
            <person name="Bandaranaike D.P."/>
            <person name="Battles P.K."/>
            <person name="Bell S.N."/>
            <person name="Bell A.V."/>
            <person name="Beltran B."/>
            <person name="Bickham C."/>
            <person name="Bustamante Y."/>
            <person name="Caleb T."/>
            <person name="Canada A."/>
            <person name="Cardenas V."/>
            <person name="Carter K."/>
            <person name="Chacko J."/>
            <person name="Chandrabose M.N."/>
            <person name="Chavez D."/>
            <person name="Chavez A."/>
            <person name="Chen L."/>
            <person name="Chu H.-S."/>
            <person name="Claassen K.J."/>
            <person name="Cockrell R."/>
            <person name="Collins M."/>
            <person name="Cooper J.A."/>
            <person name="Cree A."/>
            <person name="Curry S.M."/>
            <person name="Da Y."/>
            <person name="Dao M.D."/>
            <person name="Das B."/>
            <person name="Davila M.-L."/>
            <person name="Davy-Carroll L."/>
            <person name="Denson S."/>
            <person name="Dinh H."/>
            <person name="Ebong V.E."/>
            <person name="Edwards J.R."/>
            <person name="Egan A."/>
            <person name="El-Daye J."/>
            <person name="Escobedo L."/>
            <person name="Fernandez S."/>
            <person name="Fernando P.R."/>
            <person name="Flagg N."/>
            <person name="Forbes L.D."/>
            <person name="Fowler R.G."/>
            <person name="Fu Q."/>
            <person name="Gabisi R.A."/>
            <person name="Ganer J."/>
            <person name="Garbino Pronczuk A."/>
            <person name="Garcia R.M."/>
            <person name="Garner T."/>
            <person name="Garrett T.E."/>
            <person name="Gonzalez D.A."/>
            <person name="Hamid H."/>
            <person name="Hawkins E.S."/>
            <person name="Hirani K."/>
            <person name="Hogues M.E."/>
            <person name="Hollins B."/>
            <person name="Hsiao C.-H."/>
            <person name="Jabil R."/>
            <person name="James M.L."/>
            <person name="Jhangiani S.N."/>
            <person name="Johnson B."/>
            <person name="Johnson Q."/>
            <person name="Joshi V."/>
            <person name="Kalu J.B."/>
            <person name="Kam C."/>
            <person name="Kashfia A."/>
            <person name="Keebler J."/>
            <person name="Kisamo H."/>
            <person name="Kovar C.L."/>
            <person name="Lago L.A."/>
            <person name="Lai C.-Y."/>
            <person name="Laidlaw J."/>
            <person name="Lara F."/>
            <person name="Le T.-K."/>
            <person name="Lee S.L."/>
            <person name="Legall F.H."/>
            <person name="Lemon S.J."/>
            <person name="Lewis L.R."/>
            <person name="Li B."/>
            <person name="Liu Y."/>
            <person name="Liu Y.-S."/>
            <person name="Lopez J."/>
            <person name="Lozado R.J."/>
            <person name="Lu J."/>
            <person name="Madu R.C."/>
            <person name="Maheshwari M."/>
            <person name="Maheshwari R."/>
            <person name="Malloy K."/>
            <person name="Martinez E."/>
            <person name="Mathew T."/>
            <person name="Mercado I.C."/>
            <person name="Mercado C."/>
            <person name="Meyer B."/>
            <person name="Montgomery K."/>
            <person name="Morgan M.B."/>
            <person name="Munidasa M."/>
            <person name="Nazareth L.V."/>
            <person name="Nelson J."/>
            <person name="Ng B.M."/>
            <person name="Nguyen N.B."/>
            <person name="Nguyen P.Q."/>
            <person name="Nguyen T."/>
            <person name="Obregon M."/>
            <person name="Okwuonu G.O."/>
            <person name="Onwere C.G."/>
            <person name="Orozco G."/>
            <person name="Parra A."/>
            <person name="Patel S."/>
            <person name="Patil S."/>
            <person name="Perez A."/>
            <person name="Perez Y."/>
            <person name="Pham C."/>
            <person name="Primus E.L."/>
            <person name="Pu L.-L."/>
            <person name="Puazo M."/>
            <person name="Qin X."/>
            <person name="Quiroz J.B."/>
            <person name="Reese J."/>
            <person name="Richards S."/>
            <person name="Rives C.M."/>
            <person name="Robberts R."/>
            <person name="Ruiz S.J."/>
            <person name="Ruiz M.J."/>
            <person name="Santibanez J."/>
            <person name="Schneider B.W."/>
            <person name="Sisson I."/>
            <person name="Smith M."/>
            <person name="Sodergren E."/>
            <person name="Song X.-Z."/>
            <person name="Song B.B."/>
            <person name="Summersgill H."/>
            <person name="Thelus R."/>
            <person name="Thornton R.D."/>
            <person name="Trejos Z.Y."/>
            <person name="Usmani K."/>
            <person name="Vattathil S."/>
            <person name="Villasana D."/>
            <person name="Walker D.L."/>
            <person name="Wang S."/>
            <person name="Wang K."/>
            <person name="White C.S."/>
            <person name="Williams A.C."/>
            <person name="Williamson J."/>
            <person name="Wilson K."/>
            <person name="Woghiren I.O."/>
            <person name="Woodworth J.R."/>
            <person name="Worley K.C."/>
            <person name="Wright R.A."/>
            <person name="Wu W."/>
            <person name="Young L."/>
            <person name="Zhang L."/>
            <person name="Zhang J."/>
            <person name="Zhu Y."/>
            <person name="Muzny D.M."/>
            <person name="Weinstock G."/>
            <person name="Gibbs R.A."/>
        </authorList>
    </citation>
    <scope>NUCLEOTIDE SEQUENCE [LARGE SCALE GENOMIC DNA]</scope>
    <source>
        <strain evidence="6">LSR1</strain>
    </source>
</reference>
<dbReference type="Pfam" id="PF00651">
    <property type="entry name" value="BTB"/>
    <property type="match status" value="1"/>
</dbReference>
<dbReference type="PANTHER" id="PTHR24412:SF441">
    <property type="entry name" value="KELCH-LIKE PROTEIN 28"/>
    <property type="match status" value="1"/>
</dbReference>
<keyword evidence="3" id="KW-0009">Actin-binding</keyword>
<reference evidence="5" key="2">
    <citation type="submission" date="2022-06" db="UniProtKB">
        <authorList>
            <consortium name="EnsemblMetazoa"/>
        </authorList>
    </citation>
    <scope>IDENTIFICATION</scope>
</reference>
<dbReference type="SUPFAM" id="SSF54695">
    <property type="entry name" value="POZ domain"/>
    <property type="match status" value="1"/>
</dbReference>
<evidence type="ECO:0000313" key="6">
    <source>
        <dbReference type="Proteomes" id="UP000007819"/>
    </source>
</evidence>
<feature type="domain" description="BTB" evidence="4">
    <location>
        <begin position="36"/>
        <end position="104"/>
    </location>
</feature>
<dbReference type="OrthoDB" id="6604135at2759"/>
<dbReference type="GeneID" id="100168925"/>
<dbReference type="RefSeq" id="XP_001945780.1">
    <property type="nucleotide sequence ID" value="XM_001945745.4"/>
</dbReference>
<sequence length="366" mass="42958">MATAADENTDLSQYKHRRHELSYSKLDEFRKGDTVWDVTLKSPDGIEIHAHKCVLASQSEYFESMFIRGFKEATQDVIQINDISSDVLKKVIDFMYTGELVTIEEDNVEEMLNAADMLQMEDIRNECVKYYMCMVHDINCLEFKETADLRAMTTLSEICLNYALQRFLHIAEHKSFLKADVTHIIQLIKSDDLHVTKEEPVYEAIIKWVKYDAEKRKHLLPDLLANVRLVFTSKDFLVEEVISHPLISSNKECLNIVNKVIVHFNYKYGDSLSKIIKNVKPRKHTTRLTMDEMRRLRHYNCSDSPGRPERGPIDLSDYFKDFDLNHHFPQIEWNQYMNEDNFHTRFSEPWRGINEGTTDDDEESVD</sequence>
<dbReference type="PROSITE" id="PS50097">
    <property type="entry name" value="BTB"/>
    <property type="match status" value="1"/>
</dbReference>
<protein>
    <recommendedName>
        <fullName evidence="4">BTB domain-containing protein</fullName>
    </recommendedName>
</protein>
<evidence type="ECO:0000313" key="5">
    <source>
        <dbReference type="EnsemblMetazoa" id="XP_001945780.1"/>
    </source>
</evidence>
<dbReference type="Gene3D" id="1.25.40.420">
    <property type="match status" value="1"/>
</dbReference>
<dbReference type="OMA" id="INICGEY"/>
<dbReference type="InterPro" id="IPR011333">
    <property type="entry name" value="SKP1/BTB/POZ_sf"/>
</dbReference>
<proteinExistence type="predicted"/>
<evidence type="ECO:0000256" key="2">
    <source>
        <dbReference type="ARBA" id="ARBA00022737"/>
    </source>
</evidence>
<dbReference type="InterPro" id="IPR000210">
    <property type="entry name" value="BTB/POZ_dom"/>
</dbReference>
<organism evidence="5 6">
    <name type="scientific">Acyrthosiphon pisum</name>
    <name type="common">Pea aphid</name>
    <dbReference type="NCBI Taxonomy" id="7029"/>
    <lineage>
        <taxon>Eukaryota</taxon>
        <taxon>Metazoa</taxon>
        <taxon>Ecdysozoa</taxon>
        <taxon>Arthropoda</taxon>
        <taxon>Hexapoda</taxon>
        <taxon>Insecta</taxon>
        <taxon>Pterygota</taxon>
        <taxon>Neoptera</taxon>
        <taxon>Paraneoptera</taxon>
        <taxon>Hemiptera</taxon>
        <taxon>Sternorrhyncha</taxon>
        <taxon>Aphidomorpha</taxon>
        <taxon>Aphidoidea</taxon>
        <taxon>Aphididae</taxon>
        <taxon>Macrosiphini</taxon>
        <taxon>Acyrthosiphon</taxon>
    </lineage>
</organism>
<dbReference type="SMART" id="SM00225">
    <property type="entry name" value="BTB"/>
    <property type="match status" value="1"/>
</dbReference>
<keyword evidence="2" id="KW-0677">Repeat</keyword>
<dbReference type="KEGG" id="api:100168925"/>
<accession>A0A8R1VZT1</accession>
<dbReference type="Pfam" id="PF07707">
    <property type="entry name" value="BACK"/>
    <property type="match status" value="1"/>
</dbReference>
<evidence type="ECO:0000259" key="4">
    <source>
        <dbReference type="PROSITE" id="PS50097"/>
    </source>
</evidence>
<evidence type="ECO:0000256" key="1">
    <source>
        <dbReference type="ARBA" id="ARBA00022441"/>
    </source>
</evidence>
<dbReference type="AlphaFoldDB" id="A0A8R1VZT1"/>